<reference evidence="10 11" key="1">
    <citation type="journal article" date="2019" name="PLoS Biol.">
        <title>Sex chromosomes control vertical transmission of feminizing Wolbachia symbionts in an isopod.</title>
        <authorList>
            <person name="Becking T."/>
            <person name="Chebbi M.A."/>
            <person name="Giraud I."/>
            <person name="Moumen B."/>
            <person name="Laverre T."/>
            <person name="Caubet Y."/>
            <person name="Peccoud J."/>
            <person name="Gilbert C."/>
            <person name="Cordaux R."/>
        </authorList>
    </citation>
    <scope>NUCLEOTIDE SEQUENCE [LARGE SCALE GENOMIC DNA]</scope>
    <source>
        <strain evidence="10">ANa2</strain>
        <tissue evidence="10">Whole body excluding digestive tract and cuticle</tissue>
    </source>
</reference>
<dbReference type="InterPro" id="IPR000674">
    <property type="entry name" value="Ald_Oxase/Xan_DH_a/b"/>
</dbReference>
<accession>A0A5N5TLM7</accession>
<dbReference type="GO" id="GO:0051537">
    <property type="term" value="F:2 iron, 2 sulfur cluster binding"/>
    <property type="evidence" value="ECO:0007669"/>
    <property type="project" value="UniProtKB-KW"/>
</dbReference>
<keyword evidence="6" id="KW-0411">Iron-sulfur</keyword>
<keyword evidence="4" id="KW-0001">2Fe-2S</keyword>
<dbReference type="SUPFAM" id="SSF55447">
    <property type="entry name" value="CO dehydrogenase flavoprotein C-terminal domain-like"/>
    <property type="match status" value="1"/>
</dbReference>
<feature type="region of interest" description="Disordered" evidence="8">
    <location>
        <begin position="172"/>
        <end position="191"/>
    </location>
</feature>
<evidence type="ECO:0000256" key="8">
    <source>
        <dbReference type="SAM" id="MobiDB-lite"/>
    </source>
</evidence>
<name>A0A5N5TLM7_9CRUS</name>
<keyword evidence="3" id="KW-0500">Molybdenum</keyword>
<keyword evidence="4" id="KW-0408">Iron</keyword>
<dbReference type="GO" id="GO:0016491">
    <property type="term" value="F:oxidoreductase activity"/>
    <property type="evidence" value="ECO:0007669"/>
    <property type="project" value="UniProtKB-KW"/>
</dbReference>
<dbReference type="Pfam" id="PF02738">
    <property type="entry name" value="MoCoBD_1"/>
    <property type="match status" value="1"/>
</dbReference>
<dbReference type="EMBL" id="SEYY01000528">
    <property type="protein sequence ID" value="KAB7507056.1"/>
    <property type="molecule type" value="Genomic_DNA"/>
</dbReference>
<dbReference type="OrthoDB" id="8300278at2759"/>
<dbReference type="InterPro" id="IPR036856">
    <property type="entry name" value="Ald_Oxase/Xan_DH_a/b_sf"/>
</dbReference>
<dbReference type="InterPro" id="IPR036683">
    <property type="entry name" value="CO_DH_flav_C_dom_sf"/>
</dbReference>
<proteinExistence type="inferred from homology"/>
<evidence type="ECO:0000256" key="2">
    <source>
        <dbReference type="ARBA" id="ARBA00006849"/>
    </source>
</evidence>
<dbReference type="PANTHER" id="PTHR11908">
    <property type="entry name" value="XANTHINE DEHYDROGENASE"/>
    <property type="match status" value="1"/>
</dbReference>
<evidence type="ECO:0000256" key="7">
    <source>
        <dbReference type="ARBA" id="ARBA00034078"/>
    </source>
</evidence>
<dbReference type="InterPro" id="IPR037165">
    <property type="entry name" value="AldOxase/xan_DH_Mopterin-bd_sf"/>
</dbReference>
<sequence>NTKIGIFKNDGPYDNYIVTTGVKSLYEITYKPHFVVGANVSLTQCIEAFNHAAQNYKGFKHMAEVAKHWENVANTGVRNLRCYKISARAVNSKAFLNACFKFHLNSKDKMKVTNIPTIVIGGVNSSFVRASKTEKSLLGKLLSNPEDVKKAIETLGQEVEPDAILSILGNSASSDVQSGGTKLERPISTSKQNFDANKEAWPVGQPVEKLESRIQISGEAEYLDDIPDLPGELYGSFVQSERATGKIKSIDASKCLVFADEELKYHGQAIGVVVAETRELAKAAAKLVEVSYEEGGKPILTIKQAMETEDKYHKAPDFTGSTQALEFGNVEREISFGSQYHFTMEPIAARTVPTEEGYDVWCTTQWPTETQNVVATVLDIPANRINISVRRIGGAYGCKISRSNLVAAASAIAAHKLKKPVRIALDIETQMTLVGWREPYYSKYKVGFDTKGILSAVSVDICSDVGLVANENSSFVAAHAIPNVYYCPNWKIQSYYAQTNTPTNTWCRTPEQQVEKERTILDPNVAQVVAKTLRVPLDLITVKPTDNFVAANSAVTGGSFGSDVNAHGAKICSERLRNRIDEVAKKNKIKRSPNTWTELVKKCFAEQVDLTERYCTFANEHPKVMIFGGLLY</sequence>
<dbReference type="SUPFAM" id="SSF56003">
    <property type="entry name" value="Molybdenum cofactor-binding domain"/>
    <property type="match status" value="1"/>
</dbReference>
<dbReference type="SUPFAM" id="SSF54665">
    <property type="entry name" value="CO dehydrogenase molybdoprotein N-domain-like"/>
    <property type="match status" value="1"/>
</dbReference>
<dbReference type="FunFam" id="3.30.365.10:FF:000001">
    <property type="entry name" value="Xanthine dehydrogenase oxidase"/>
    <property type="match status" value="1"/>
</dbReference>
<dbReference type="Gene3D" id="3.30.390.50">
    <property type="entry name" value="CO dehydrogenase flavoprotein, C-terminal domain"/>
    <property type="match status" value="1"/>
</dbReference>
<evidence type="ECO:0000256" key="4">
    <source>
        <dbReference type="ARBA" id="ARBA00022714"/>
    </source>
</evidence>
<dbReference type="PANTHER" id="PTHR11908:SF132">
    <property type="entry name" value="ALDEHYDE OXIDASE 1-RELATED"/>
    <property type="match status" value="1"/>
</dbReference>
<dbReference type="Gene3D" id="3.30.365.10">
    <property type="entry name" value="Aldehyde oxidase/xanthine dehydrogenase, molybdopterin binding domain"/>
    <property type="match status" value="3"/>
</dbReference>
<keyword evidence="4" id="KW-0479">Metal-binding</keyword>
<comment type="cofactor">
    <cofactor evidence="1">
        <name>Mo-molybdopterin</name>
        <dbReference type="ChEBI" id="CHEBI:71302"/>
    </cofactor>
</comment>
<evidence type="ECO:0000259" key="9">
    <source>
        <dbReference type="SMART" id="SM01008"/>
    </source>
</evidence>
<dbReference type="InterPro" id="IPR046867">
    <property type="entry name" value="AldOxase/xan_DH_MoCoBD2"/>
</dbReference>
<dbReference type="InterPro" id="IPR008274">
    <property type="entry name" value="AldOxase/xan_DH_MoCoBD1"/>
</dbReference>
<keyword evidence="5" id="KW-0560">Oxidoreductase</keyword>
<dbReference type="GO" id="GO:0005506">
    <property type="term" value="F:iron ion binding"/>
    <property type="evidence" value="ECO:0007669"/>
    <property type="project" value="InterPro"/>
</dbReference>
<dbReference type="Pfam" id="PF03450">
    <property type="entry name" value="CO_deh_flav_C"/>
    <property type="match status" value="1"/>
</dbReference>
<dbReference type="Proteomes" id="UP000326759">
    <property type="component" value="Unassembled WGS sequence"/>
</dbReference>
<evidence type="ECO:0000256" key="1">
    <source>
        <dbReference type="ARBA" id="ARBA00001924"/>
    </source>
</evidence>
<comment type="cofactor">
    <cofactor evidence="7">
        <name>[2Fe-2S] cluster</name>
        <dbReference type="ChEBI" id="CHEBI:190135"/>
    </cofactor>
</comment>
<evidence type="ECO:0000256" key="5">
    <source>
        <dbReference type="ARBA" id="ARBA00023002"/>
    </source>
</evidence>
<organism evidence="10 11">
    <name type="scientific">Armadillidium nasatum</name>
    <dbReference type="NCBI Taxonomy" id="96803"/>
    <lineage>
        <taxon>Eukaryota</taxon>
        <taxon>Metazoa</taxon>
        <taxon>Ecdysozoa</taxon>
        <taxon>Arthropoda</taxon>
        <taxon>Crustacea</taxon>
        <taxon>Multicrustacea</taxon>
        <taxon>Malacostraca</taxon>
        <taxon>Eumalacostraca</taxon>
        <taxon>Peracarida</taxon>
        <taxon>Isopoda</taxon>
        <taxon>Oniscidea</taxon>
        <taxon>Crinocheta</taxon>
        <taxon>Armadillidiidae</taxon>
        <taxon>Armadillidium</taxon>
    </lineage>
</organism>
<keyword evidence="11" id="KW-1185">Reference proteome</keyword>
<comment type="caution">
    <text evidence="10">The sequence shown here is derived from an EMBL/GenBank/DDBJ whole genome shotgun (WGS) entry which is preliminary data.</text>
</comment>
<evidence type="ECO:0000313" key="11">
    <source>
        <dbReference type="Proteomes" id="UP000326759"/>
    </source>
</evidence>
<protein>
    <recommendedName>
        <fullName evidence="9">Aldehyde oxidase/xanthine dehydrogenase a/b hammerhead domain-containing protein</fullName>
    </recommendedName>
</protein>
<dbReference type="Gene3D" id="3.90.1170.50">
    <property type="entry name" value="Aldehyde oxidase/xanthine dehydrogenase, a/b hammerhead"/>
    <property type="match status" value="2"/>
</dbReference>
<dbReference type="AlphaFoldDB" id="A0A5N5TLM7"/>
<dbReference type="InterPro" id="IPR016208">
    <property type="entry name" value="Ald_Oxase/xanthine_DH-like"/>
</dbReference>
<feature type="domain" description="Aldehyde oxidase/xanthine dehydrogenase a/b hammerhead" evidence="9">
    <location>
        <begin position="217"/>
        <end position="296"/>
    </location>
</feature>
<gene>
    <name evidence="10" type="ORF">Anas_02025</name>
</gene>
<dbReference type="Pfam" id="PF01315">
    <property type="entry name" value="Ald_Xan_dh_C"/>
    <property type="match status" value="1"/>
</dbReference>
<dbReference type="InterPro" id="IPR005107">
    <property type="entry name" value="CO_DH_flav_C"/>
</dbReference>
<evidence type="ECO:0000313" key="10">
    <source>
        <dbReference type="EMBL" id="KAB7507056.1"/>
    </source>
</evidence>
<dbReference type="Pfam" id="PF20256">
    <property type="entry name" value="MoCoBD_2"/>
    <property type="match status" value="1"/>
</dbReference>
<dbReference type="SMART" id="SM01008">
    <property type="entry name" value="Ald_Xan_dh_C"/>
    <property type="match status" value="1"/>
</dbReference>
<evidence type="ECO:0000256" key="3">
    <source>
        <dbReference type="ARBA" id="ARBA00022505"/>
    </source>
</evidence>
<feature type="non-terminal residue" evidence="10">
    <location>
        <position position="1"/>
    </location>
</feature>
<evidence type="ECO:0000256" key="6">
    <source>
        <dbReference type="ARBA" id="ARBA00023014"/>
    </source>
</evidence>
<comment type="similarity">
    <text evidence="2">Belongs to the xanthine dehydrogenase family.</text>
</comment>